<dbReference type="Proteomes" id="UP001244552">
    <property type="component" value="Unassembled WGS sequence"/>
</dbReference>
<comment type="caution">
    <text evidence="1">The sequence shown here is derived from an EMBL/GenBank/DDBJ whole genome shotgun (WGS) entry which is preliminary data.</text>
</comment>
<gene>
    <name evidence="1" type="ORF">QO018_001312</name>
</gene>
<name>A0ABU0MG97_9PROT</name>
<dbReference type="InterPro" id="IPR010235">
    <property type="entry name" value="HepT"/>
</dbReference>
<evidence type="ECO:0000313" key="2">
    <source>
        <dbReference type="Proteomes" id="UP001244552"/>
    </source>
</evidence>
<dbReference type="RefSeq" id="WP_209979722.1">
    <property type="nucleotide sequence ID" value="NZ_JAGINO010000003.1"/>
</dbReference>
<dbReference type="Gene3D" id="1.20.120.330">
    <property type="entry name" value="Nucleotidyltransferases domain 2"/>
    <property type="match status" value="1"/>
</dbReference>
<dbReference type="SUPFAM" id="SSF81301">
    <property type="entry name" value="Nucleotidyltransferase"/>
    <property type="match status" value="1"/>
</dbReference>
<organism evidence="1 2">
    <name type="scientific">Azospirillum picis</name>
    <dbReference type="NCBI Taxonomy" id="488438"/>
    <lineage>
        <taxon>Bacteria</taxon>
        <taxon>Pseudomonadati</taxon>
        <taxon>Pseudomonadota</taxon>
        <taxon>Alphaproteobacteria</taxon>
        <taxon>Rhodospirillales</taxon>
        <taxon>Azospirillaceae</taxon>
        <taxon>Azospirillum</taxon>
    </lineage>
</organism>
<dbReference type="EMBL" id="JAUSVU010000003">
    <property type="protein sequence ID" value="MDQ0532468.1"/>
    <property type="molecule type" value="Genomic_DNA"/>
</dbReference>
<accession>A0ABU0MG97</accession>
<dbReference type="Pfam" id="PF08780">
    <property type="entry name" value="NTase_sub_bind"/>
    <property type="match status" value="1"/>
</dbReference>
<keyword evidence="2" id="KW-1185">Reference proteome</keyword>
<dbReference type="PROSITE" id="PS51257">
    <property type="entry name" value="PROKAR_LIPOPROTEIN"/>
    <property type="match status" value="1"/>
</dbReference>
<dbReference type="CDD" id="cd05403">
    <property type="entry name" value="NT_KNTase_like"/>
    <property type="match status" value="1"/>
</dbReference>
<dbReference type="SUPFAM" id="SSF81593">
    <property type="entry name" value="Nucleotidyltransferase substrate binding subunit/domain"/>
    <property type="match status" value="1"/>
</dbReference>
<protein>
    <submittedName>
        <fullName evidence="1">Nucleotidyltransferase substrate binding protein (TIGR01987 family)</fullName>
    </submittedName>
</protein>
<sequence>MMNAVRRRALDTVKGIILHRLAGYPACVYLFGSCARGDGGHWSDIHVAIDPLEPLPAGLMADIAEDLEESTVPYFVDVVNLATSRPEFQLENARQALARLQESLRLPVDDTVRDPAILSFTLAAEAAWKADRAMISHGLGVERPTSASPNSMVRESRIAGLLTGEQAEEAIAMLNSRNPTVHTYDEEKAEELFARLPSHARLIETWISALQGSITRP</sequence>
<reference evidence="1 2" key="1">
    <citation type="submission" date="2023-07" db="EMBL/GenBank/DDBJ databases">
        <title>Genomic Encyclopedia of Type Strains, Phase IV (KMG-IV): sequencing the most valuable type-strain genomes for metagenomic binning, comparative biology and taxonomic classification.</title>
        <authorList>
            <person name="Goeker M."/>
        </authorList>
    </citation>
    <scope>NUCLEOTIDE SEQUENCE [LARGE SCALE GENOMIC DNA]</scope>
    <source>
        <strain evidence="1 2">DSM 19922</strain>
    </source>
</reference>
<evidence type="ECO:0000313" key="1">
    <source>
        <dbReference type="EMBL" id="MDQ0532468.1"/>
    </source>
</evidence>
<dbReference type="InterPro" id="IPR043519">
    <property type="entry name" value="NT_sf"/>
</dbReference>
<proteinExistence type="predicted"/>